<dbReference type="RefSeq" id="WP_379994519.1">
    <property type="nucleotide sequence ID" value="NZ_JBHSGN010000050.1"/>
</dbReference>
<proteinExistence type="predicted"/>
<dbReference type="Gene3D" id="2.40.128.130">
    <property type="entry name" value="Autotransporter beta-domain"/>
    <property type="match status" value="1"/>
</dbReference>
<dbReference type="Pfam" id="PF12099">
    <property type="entry name" value="DUF3575"/>
    <property type="match status" value="1"/>
</dbReference>
<dbReference type="Proteomes" id="UP001596023">
    <property type="component" value="Unassembled WGS sequence"/>
</dbReference>
<name>A0ABV9KTI9_9BACT</name>
<protein>
    <submittedName>
        <fullName evidence="1">DUF3575 domain-containing protein</fullName>
    </submittedName>
</protein>
<reference evidence="2" key="1">
    <citation type="journal article" date="2019" name="Int. J. Syst. Evol. Microbiol.">
        <title>The Global Catalogue of Microorganisms (GCM) 10K type strain sequencing project: providing services to taxonomists for standard genome sequencing and annotation.</title>
        <authorList>
            <consortium name="The Broad Institute Genomics Platform"/>
            <consortium name="The Broad Institute Genome Sequencing Center for Infectious Disease"/>
            <person name="Wu L."/>
            <person name="Ma J."/>
        </authorList>
    </citation>
    <scope>NUCLEOTIDE SEQUENCE [LARGE SCALE GENOMIC DNA]</scope>
    <source>
        <strain evidence="2">CCUG 66188</strain>
    </source>
</reference>
<accession>A0ABV9KTI9</accession>
<gene>
    <name evidence="1" type="ORF">ACFO6W_06220</name>
</gene>
<organism evidence="1 2">
    <name type="scientific">Dysgonomonas termitidis</name>
    <dbReference type="NCBI Taxonomy" id="1516126"/>
    <lineage>
        <taxon>Bacteria</taxon>
        <taxon>Pseudomonadati</taxon>
        <taxon>Bacteroidota</taxon>
        <taxon>Bacteroidia</taxon>
        <taxon>Bacteroidales</taxon>
        <taxon>Dysgonomonadaceae</taxon>
        <taxon>Dysgonomonas</taxon>
    </lineage>
</organism>
<dbReference type="EMBL" id="JBHSGN010000050">
    <property type="protein sequence ID" value="MFC4673280.1"/>
    <property type="molecule type" value="Genomic_DNA"/>
</dbReference>
<dbReference type="SUPFAM" id="SSF103515">
    <property type="entry name" value="Autotransporter"/>
    <property type="match status" value="1"/>
</dbReference>
<keyword evidence="2" id="KW-1185">Reference proteome</keyword>
<sequence length="209" mass="24240">MFKQTVLLLAVSVTILTNLYSQEMRRDVFLPEGTVLPARLPVLSIKTNLLHDLAATMNLGAEARLSDYLTLDLSASYNPWTFSDNRKWKHLLIQPELRYWIHEPFNGHYLGTHLLYNNYNIGNLDLPLDIFPELKDYRFQGHAWGAGFSYGYQWILSRRWNLEATFGFGYVYTDYSKYECHTCGRKTSEGSKHWFGPTKAGVSLIYIVK</sequence>
<dbReference type="InterPro" id="IPR021958">
    <property type="entry name" value="DUF3575"/>
</dbReference>
<comment type="caution">
    <text evidence="1">The sequence shown here is derived from an EMBL/GenBank/DDBJ whole genome shotgun (WGS) entry which is preliminary data.</text>
</comment>
<evidence type="ECO:0000313" key="2">
    <source>
        <dbReference type="Proteomes" id="UP001596023"/>
    </source>
</evidence>
<dbReference type="InterPro" id="IPR036709">
    <property type="entry name" value="Autotransporte_beta_dom_sf"/>
</dbReference>
<evidence type="ECO:0000313" key="1">
    <source>
        <dbReference type="EMBL" id="MFC4673280.1"/>
    </source>
</evidence>